<keyword evidence="1" id="KW-1133">Transmembrane helix</keyword>
<dbReference type="InterPro" id="IPR010718">
    <property type="entry name" value="DUF1294"/>
</dbReference>
<comment type="caution">
    <text evidence="2">The sequence shown here is derived from an EMBL/GenBank/DDBJ whole genome shotgun (WGS) entry which is preliminary data.</text>
</comment>
<reference evidence="2 3" key="1">
    <citation type="submission" date="2015-06" db="EMBL/GenBank/DDBJ databases">
        <title>Draft Genome of Serratia marcescens Strain AH0650_Sm1.</title>
        <authorList>
            <person name="Wan Y."/>
            <person name="Gorrie C."/>
            <person name="Holt K."/>
        </authorList>
    </citation>
    <scope>NUCLEOTIDE SEQUENCE [LARGE SCALE GENOMIC DNA]</scope>
    <source>
        <strain evidence="2 3">AH0650_Sm1</strain>
    </source>
</reference>
<feature type="transmembrane region" description="Helical" evidence="1">
    <location>
        <begin position="120"/>
        <end position="140"/>
    </location>
</feature>
<protein>
    <submittedName>
        <fullName evidence="2">DNA-binding protein</fullName>
    </submittedName>
</protein>
<dbReference type="GO" id="GO:0003677">
    <property type="term" value="F:DNA binding"/>
    <property type="evidence" value="ECO:0007669"/>
    <property type="project" value="UniProtKB-KW"/>
</dbReference>
<dbReference type="AlphaFoldDB" id="A0A656VH33"/>
<keyword evidence="1" id="KW-0472">Membrane</keyword>
<keyword evidence="2" id="KW-0238">DNA-binding</keyword>
<organism evidence="2 3">
    <name type="scientific">Serratia marcescens</name>
    <dbReference type="NCBI Taxonomy" id="615"/>
    <lineage>
        <taxon>Bacteria</taxon>
        <taxon>Pseudomonadati</taxon>
        <taxon>Pseudomonadota</taxon>
        <taxon>Gammaproteobacteria</taxon>
        <taxon>Enterobacterales</taxon>
        <taxon>Yersiniaceae</taxon>
        <taxon>Serratia</taxon>
    </lineage>
</organism>
<accession>A0A656VH33</accession>
<dbReference type="Pfam" id="PF06961">
    <property type="entry name" value="DUF1294"/>
    <property type="match status" value="1"/>
</dbReference>
<dbReference type="Proteomes" id="UP000037482">
    <property type="component" value="Unassembled WGS sequence"/>
</dbReference>
<evidence type="ECO:0000256" key="1">
    <source>
        <dbReference type="SAM" id="Phobius"/>
    </source>
</evidence>
<feature type="transmembrane region" description="Helical" evidence="1">
    <location>
        <begin position="31"/>
        <end position="50"/>
    </location>
</feature>
<evidence type="ECO:0000313" key="2">
    <source>
        <dbReference type="EMBL" id="KMU51546.1"/>
    </source>
</evidence>
<proteinExistence type="predicted"/>
<gene>
    <name evidence="2" type="ORF">AB868_02289</name>
</gene>
<name>A0A656VH33_SERMA</name>
<feature type="transmembrane region" description="Helical" evidence="1">
    <location>
        <begin position="56"/>
        <end position="77"/>
    </location>
</feature>
<dbReference type="EMBL" id="LFJS01000012">
    <property type="protein sequence ID" value="KMU51546.1"/>
    <property type="molecule type" value="Genomic_DNA"/>
</dbReference>
<sequence>MHILYGYKSVASILAQVHTTRPLSHEKPDAMKLNVICYALLGLALIASLFSPHPVWMWLVLANLLTFLIYGGDKLAARKGWRRVPEATLLLFGVLGGWLGALAAQQLFRHKTQKQPFKTWFILSVALNLAAVLGLWYWVYGRWIF</sequence>
<feature type="transmembrane region" description="Helical" evidence="1">
    <location>
        <begin position="89"/>
        <end position="108"/>
    </location>
</feature>
<keyword evidence="1" id="KW-0812">Transmembrane</keyword>
<evidence type="ECO:0000313" key="3">
    <source>
        <dbReference type="Proteomes" id="UP000037482"/>
    </source>
</evidence>